<feature type="transmembrane region" description="Helical" evidence="1">
    <location>
        <begin position="41"/>
        <end position="60"/>
    </location>
</feature>
<sequence>MNGFLKNKGIWDYISLASILPAIAMLIYYCMQSTADGCFEVSIVLLLAAGIVLELVYFFIKFDVLPMAASVAFGVALGLMLYYALPTFSDIWNNVNFIGGNAEAYFIYLGILAVTFIVAVVPCFLIGKEKAPKIAVE</sequence>
<dbReference type="Proteomes" id="UP000886847">
    <property type="component" value="Unassembled WGS sequence"/>
</dbReference>
<proteinExistence type="predicted"/>
<name>A0A9D1VZL5_9FIRM</name>
<keyword evidence="1" id="KW-0472">Membrane</keyword>
<evidence type="ECO:0000313" key="3">
    <source>
        <dbReference type="Proteomes" id="UP000886847"/>
    </source>
</evidence>
<feature type="transmembrane region" description="Helical" evidence="1">
    <location>
        <begin position="67"/>
        <end position="85"/>
    </location>
</feature>
<organism evidence="2 3">
    <name type="scientific">Candidatus Borkfalkia faecavium</name>
    <dbReference type="NCBI Taxonomy" id="2838508"/>
    <lineage>
        <taxon>Bacteria</taxon>
        <taxon>Bacillati</taxon>
        <taxon>Bacillota</taxon>
        <taxon>Clostridia</taxon>
        <taxon>Christensenellales</taxon>
        <taxon>Christensenellaceae</taxon>
        <taxon>Candidatus Borkfalkia</taxon>
    </lineage>
</organism>
<accession>A0A9D1VZL5</accession>
<evidence type="ECO:0000313" key="2">
    <source>
        <dbReference type="EMBL" id="HIX49684.1"/>
    </source>
</evidence>
<feature type="transmembrane region" description="Helical" evidence="1">
    <location>
        <begin position="12"/>
        <end position="29"/>
    </location>
</feature>
<protein>
    <submittedName>
        <fullName evidence="2">Uncharacterized protein</fullName>
    </submittedName>
</protein>
<reference evidence="2" key="1">
    <citation type="journal article" date="2021" name="PeerJ">
        <title>Extensive microbial diversity within the chicken gut microbiome revealed by metagenomics and culture.</title>
        <authorList>
            <person name="Gilroy R."/>
            <person name="Ravi A."/>
            <person name="Getino M."/>
            <person name="Pursley I."/>
            <person name="Horton D.L."/>
            <person name="Alikhan N.F."/>
            <person name="Baker D."/>
            <person name="Gharbi K."/>
            <person name="Hall N."/>
            <person name="Watson M."/>
            <person name="Adriaenssens E.M."/>
            <person name="Foster-Nyarko E."/>
            <person name="Jarju S."/>
            <person name="Secka A."/>
            <person name="Antonio M."/>
            <person name="Oren A."/>
            <person name="Chaudhuri R.R."/>
            <person name="La Ragione R."/>
            <person name="Hildebrand F."/>
            <person name="Pallen M.J."/>
        </authorList>
    </citation>
    <scope>NUCLEOTIDE SEQUENCE</scope>
    <source>
        <strain evidence="2">2189</strain>
    </source>
</reference>
<comment type="caution">
    <text evidence="2">The sequence shown here is derived from an EMBL/GenBank/DDBJ whole genome shotgun (WGS) entry which is preliminary data.</text>
</comment>
<reference evidence="2" key="2">
    <citation type="submission" date="2021-04" db="EMBL/GenBank/DDBJ databases">
        <authorList>
            <person name="Gilroy R."/>
        </authorList>
    </citation>
    <scope>NUCLEOTIDE SEQUENCE</scope>
    <source>
        <strain evidence="2">2189</strain>
    </source>
</reference>
<gene>
    <name evidence="2" type="ORF">H9851_00170</name>
</gene>
<evidence type="ECO:0000256" key="1">
    <source>
        <dbReference type="SAM" id="Phobius"/>
    </source>
</evidence>
<keyword evidence="1" id="KW-0812">Transmembrane</keyword>
<feature type="transmembrane region" description="Helical" evidence="1">
    <location>
        <begin position="105"/>
        <end position="127"/>
    </location>
</feature>
<dbReference type="EMBL" id="DXEW01000002">
    <property type="protein sequence ID" value="HIX49684.1"/>
    <property type="molecule type" value="Genomic_DNA"/>
</dbReference>
<dbReference type="AlphaFoldDB" id="A0A9D1VZL5"/>
<keyword evidence="1" id="KW-1133">Transmembrane helix</keyword>